<evidence type="ECO:0000259" key="1">
    <source>
        <dbReference type="PROSITE" id="PS50914"/>
    </source>
</evidence>
<dbReference type="AlphaFoldDB" id="A0A4R7FKE8"/>
<evidence type="ECO:0000313" key="3">
    <source>
        <dbReference type="Proteomes" id="UP000295344"/>
    </source>
</evidence>
<dbReference type="Proteomes" id="UP000295344">
    <property type="component" value="Unassembled WGS sequence"/>
</dbReference>
<dbReference type="InterPro" id="IPR007055">
    <property type="entry name" value="BON_dom"/>
</dbReference>
<dbReference type="PROSITE" id="PS50914">
    <property type="entry name" value="BON"/>
    <property type="match status" value="2"/>
</dbReference>
<comment type="caution">
    <text evidence="2">The sequence shown here is derived from an EMBL/GenBank/DDBJ whole genome shotgun (WGS) entry which is preliminary data.</text>
</comment>
<sequence length="178" mass="19081">MTANRSPAVDDERRSANATRTAVLGALYSACGHDDDVDVQVERGVVQLTGRVRAIENRDRVIRAAHGVPGVVVVLDDIVLGTARTPLRADHLIAADVLHLLAGLPSLPVDRLRARVHEGVVVVTGTITRTFQRDTVLNLLGAIRGVADVVDAVRVVPDHEDPHAASTTTHHRPDAFVD</sequence>
<dbReference type="Pfam" id="PF04972">
    <property type="entry name" value="BON"/>
    <property type="match status" value="2"/>
</dbReference>
<proteinExistence type="predicted"/>
<organism evidence="2 3">
    <name type="scientific">Amnibacterium kyonggiense</name>
    <dbReference type="NCBI Taxonomy" id="595671"/>
    <lineage>
        <taxon>Bacteria</taxon>
        <taxon>Bacillati</taxon>
        <taxon>Actinomycetota</taxon>
        <taxon>Actinomycetes</taxon>
        <taxon>Micrococcales</taxon>
        <taxon>Microbacteriaceae</taxon>
        <taxon>Amnibacterium</taxon>
    </lineage>
</organism>
<keyword evidence="3" id="KW-1185">Reference proteome</keyword>
<dbReference type="EMBL" id="SOAM01000002">
    <property type="protein sequence ID" value="TDS76830.1"/>
    <property type="molecule type" value="Genomic_DNA"/>
</dbReference>
<evidence type="ECO:0000313" key="2">
    <source>
        <dbReference type="EMBL" id="TDS76830.1"/>
    </source>
</evidence>
<dbReference type="InterPro" id="IPR051686">
    <property type="entry name" value="Lipoprotein_DolP"/>
</dbReference>
<dbReference type="RefSeq" id="WP_133765980.1">
    <property type="nucleotide sequence ID" value="NZ_BAAARP010000002.1"/>
</dbReference>
<dbReference type="OrthoDB" id="870892at2"/>
<protein>
    <submittedName>
        <fullName evidence="2">BON domain-containing protein</fullName>
    </submittedName>
</protein>
<feature type="domain" description="BON" evidence="1">
    <location>
        <begin position="10"/>
        <end position="82"/>
    </location>
</feature>
<gene>
    <name evidence="2" type="ORF">CLV52_1768</name>
</gene>
<feature type="domain" description="BON" evidence="1">
    <location>
        <begin position="89"/>
        <end position="157"/>
    </location>
</feature>
<dbReference type="PANTHER" id="PTHR34606:SF15">
    <property type="entry name" value="BON DOMAIN-CONTAINING PROTEIN"/>
    <property type="match status" value="1"/>
</dbReference>
<accession>A0A4R7FKE8</accession>
<dbReference type="Gene3D" id="3.30.1340.30">
    <property type="match status" value="2"/>
</dbReference>
<dbReference type="PANTHER" id="PTHR34606">
    <property type="entry name" value="BON DOMAIN-CONTAINING PROTEIN"/>
    <property type="match status" value="1"/>
</dbReference>
<name>A0A4R7FKE8_9MICO</name>
<reference evidence="2 3" key="1">
    <citation type="submission" date="2019-03" db="EMBL/GenBank/DDBJ databases">
        <title>Genomic Encyclopedia of Archaeal and Bacterial Type Strains, Phase II (KMG-II): from individual species to whole genera.</title>
        <authorList>
            <person name="Goeker M."/>
        </authorList>
    </citation>
    <scope>NUCLEOTIDE SEQUENCE [LARGE SCALE GENOMIC DNA]</scope>
    <source>
        <strain evidence="2 3">DSM 24782</strain>
    </source>
</reference>